<dbReference type="InterPro" id="IPR005147">
    <property type="entry name" value="tRNA_synthase_B5-dom"/>
</dbReference>
<dbReference type="GO" id="GO:0000287">
    <property type="term" value="F:magnesium ion binding"/>
    <property type="evidence" value="ECO:0007669"/>
    <property type="project" value="InterPro"/>
</dbReference>
<keyword evidence="9" id="KW-0030">Aminoacyl-tRNA synthetase</keyword>
<evidence type="ECO:0000313" key="12">
    <source>
        <dbReference type="Proteomes" id="UP000677687"/>
    </source>
</evidence>
<evidence type="ECO:0000256" key="4">
    <source>
        <dbReference type="ARBA" id="ARBA00022723"/>
    </source>
</evidence>
<dbReference type="Proteomes" id="UP000677687">
    <property type="component" value="Unassembled WGS sequence"/>
</dbReference>
<gene>
    <name evidence="11" type="ORF">J4415_03675</name>
</gene>
<dbReference type="SUPFAM" id="SSF46955">
    <property type="entry name" value="Putative DNA-binding domain"/>
    <property type="match status" value="1"/>
</dbReference>
<keyword evidence="5" id="KW-0547">Nucleotide-binding</keyword>
<comment type="caution">
    <text evidence="11">The sequence shown here is derived from an EMBL/GenBank/DDBJ whole genome shotgun (WGS) entry which is preliminary data.</text>
</comment>
<dbReference type="Pfam" id="PF17759">
    <property type="entry name" value="tRNA_synthFbeta"/>
    <property type="match status" value="1"/>
</dbReference>
<name>A0A8T4KRF9_9ARCH</name>
<dbReference type="PANTHER" id="PTHR10947:SF0">
    <property type="entry name" value="PHENYLALANINE--TRNA LIGASE BETA SUBUNIT"/>
    <property type="match status" value="1"/>
</dbReference>
<proteinExistence type="predicted"/>
<dbReference type="GO" id="GO:0005524">
    <property type="term" value="F:ATP binding"/>
    <property type="evidence" value="ECO:0007669"/>
    <property type="project" value="UniProtKB-KW"/>
</dbReference>
<dbReference type="SUPFAM" id="SSF55681">
    <property type="entry name" value="Class II aaRS and biotin synthetases"/>
    <property type="match status" value="1"/>
</dbReference>
<dbReference type="InterPro" id="IPR045060">
    <property type="entry name" value="Phe-tRNA-ligase_IIc_bsu"/>
</dbReference>
<dbReference type="GO" id="GO:0004826">
    <property type="term" value="F:phenylalanine-tRNA ligase activity"/>
    <property type="evidence" value="ECO:0007669"/>
    <property type="project" value="UniProtKB-EC"/>
</dbReference>
<dbReference type="PANTHER" id="PTHR10947">
    <property type="entry name" value="PHENYLALANYL-TRNA SYNTHETASE BETA CHAIN AND LEUCINE-RICH REPEAT-CONTAINING PROTEIN 47"/>
    <property type="match status" value="1"/>
</dbReference>
<evidence type="ECO:0000256" key="3">
    <source>
        <dbReference type="ARBA" id="ARBA00022598"/>
    </source>
</evidence>
<dbReference type="Pfam" id="PF03484">
    <property type="entry name" value="B5"/>
    <property type="match status" value="1"/>
</dbReference>
<evidence type="ECO:0000256" key="8">
    <source>
        <dbReference type="ARBA" id="ARBA00022917"/>
    </source>
</evidence>
<dbReference type="AlphaFoldDB" id="A0A8T4KRF9"/>
<evidence type="ECO:0000256" key="1">
    <source>
        <dbReference type="ARBA" id="ARBA00001946"/>
    </source>
</evidence>
<sequence>MQKLNRNAKIESVQIVYPKGSITTPDFAPQKISVDVSNVQKISGLELGAADIVKLLRNARYNASAKGKKVIAEYPAYRQDILHPIDVIEDIIIAYGYDRIAPAEVKIATTGNELAQNKIENACREVCVGLGLQEILTFTLTSKEKQQKMMGLPEQQFVEIANPVSINWSVLRKSIVPELLEFLSKNKNCPYPQRIFEIGRTLTLDANAETGVRERTQVCVAISHKNANFTEIKSHLNALLQNLGIKYETRAIKHPSFAEGRAAEIVALGKCGILGEVSEKVLKNFLIDAPVAVLEIEI</sequence>
<evidence type="ECO:0000256" key="5">
    <source>
        <dbReference type="ARBA" id="ARBA00022741"/>
    </source>
</evidence>
<evidence type="ECO:0000256" key="7">
    <source>
        <dbReference type="ARBA" id="ARBA00022842"/>
    </source>
</evidence>
<dbReference type="InterPro" id="IPR045864">
    <property type="entry name" value="aa-tRNA-synth_II/BPL/LPL"/>
</dbReference>
<keyword evidence="6" id="KW-0067">ATP-binding</keyword>
<dbReference type="InterPro" id="IPR009061">
    <property type="entry name" value="DNA-bd_dom_put_sf"/>
</dbReference>
<dbReference type="GO" id="GO:0009328">
    <property type="term" value="C:phenylalanine-tRNA ligase complex"/>
    <property type="evidence" value="ECO:0007669"/>
    <property type="project" value="TreeGrafter"/>
</dbReference>
<reference evidence="11" key="1">
    <citation type="submission" date="2021-03" db="EMBL/GenBank/DDBJ databases">
        <authorList>
            <person name="Jaffe A."/>
        </authorList>
    </citation>
    <scope>NUCLEOTIDE SEQUENCE</scope>
    <source>
        <strain evidence="11">RIFCSPHIGHO2_01_FULL_AR10_44_11</strain>
    </source>
</reference>
<keyword evidence="4" id="KW-0479">Metal-binding</keyword>
<evidence type="ECO:0000256" key="9">
    <source>
        <dbReference type="ARBA" id="ARBA00023146"/>
    </source>
</evidence>
<dbReference type="Gene3D" id="3.30.930.10">
    <property type="entry name" value="Bira Bifunctional Protein, Domain 2"/>
    <property type="match status" value="1"/>
</dbReference>
<dbReference type="SMART" id="SM00874">
    <property type="entry name" value="B5"/>
    <property type="match status" value="1"/>
</dbReference>
<accession>A0A8T4KRF9</accession>
<dbReference type="GO" id="GO:0003723">
    <property type="term" value="F:RNA binding"/>
    <property type="evidence" value="ECO:0007669"/>
    <property type="project" value="InterPro"/>
</dbReference>
<keyword evidence="7" id="KW-0460">Magnesium</keyword>
<evidence type="ECO:0000256" key="2">
    <source>
        <dbReference type="ARBA" id="ARBA00012814"/>
    </source>
</evidence>
<evidence type="ECO:0000313" key="11">
    <source>
        <dbReference type="EMBL" id="MBS3057698.1"/>
    </source>
</evidence>
<dbReference type="EMBL" id="JAGVWD010000059">
    <property type="protein sequence ID" value="MBS3057698.1"/>
    <property type="molecule type" value="Genomic_DNA"/>
</dbReference>
<keyword evidence="8" id="KW-0648">Protein biosynthesis</keyword>
<dbReference type="CDD" id="cd00769">
    <property type="entry name" value="PheRS_beta_core"/>
    <property type="match status" value="1"/>
</dbReference>
<organism evidence="11 12">
    <name type="scientific">Candidatus Iainarchaeum sp</name>
    <dbReference type="NCBI Taxonomy" id="3101447"/>
    <lineage>
        <taxon>Archaea</taxon>
        <taxon>Candidatus Iainarchaeota</taxon>
        <taxon>Candidatus Iainarchaeia</taxon>
        <taxon>Candidatus Iainarchaeales</taxon>
        <taxon>Candidatus Iainarchaeaceae</taxon>
        <taxon>Candidatus Iainarchaeum</taxon>
    </lineage>
</organism>
<feature type="domain" description="B5" evidence="10">
    <location>
        <begin position="27"/>
        <end position="102"/>
    </location>
</feature>
<dbReference type="Gene3D" id="3.30.56.10">
    <property type="match status" value="1"/>
</dbReference>
<keyword evidence="3" id="KW-0436">Ligase</keyword>
<protein>
    <recommendedName>
        <fullName evidence="2">phenylalanine--tRNA ligase</fullName>
        <ecNumber evidence="2">6.1.1.20</ecNumber>
    </recommendedName>
</protein>
<dbReference type="EC" id="6.1.1.20" evidence="2"/>
<dbReference type="GO" id="GO:0006432">
    <property type="term" value="P:phenylalanyl-tRNA aminoacylation"/>
    <property type="evidence" value="ECO:0007669"/>
    <property type="project" value="InterPro"/>
</dbReference>
<comment type="cofactor">
    <cofactor evidence="1">
        <name>Mg(2+)</name>
        <dbReference type="ChEBI" id="CHEBI:18420"/>
    </cofactor>
</comment>
<dbReference type="PROSITE" id="PS51483">
    <property type="entry name" value="B5"/>
    <property type="match status" value="1"/>
</dbReference>
<dbReference type="InterPro" id="IPR041616">
    <property type="entry name" value="PheRS_beta_core"/>
</dbReference>
<evidence type="ECO:0000259" key="10">
    <source>
        <dbReference type="PROSITE" id="PS51483"/>
    </source>
</evidence>
<evidence type="ECO:0000256" key="6">
    <source>
        <dbReference type="ARBA" id="ARBA00022840"/>
    </source>
</evidence>
<reference evidence="11" key="2">
    <citation type="submission" date="2021-05" db="EMBL/GenBank/DDBJ databases">
        <title>Protein family content uncovers lineage relationships and bacterial pathway maintenance mechanisms in DPANN archaea.</title>
        <authorList>
            <person name="Castelle C.J."/>
            <person name="Meheust R."/>
            <person name="Jaffe A.L."/>
            <person name="Seitz K."/>
            <person name="Gong X."/>
            <person name="Baker B.J."/>
            <person name="Banfield J.F."/>
        </authorList>
    </citation>
    <scope>NUCLEOTIDE SEQUENCE</scope>
    <source>
        <strain evidence="11">RIFCSPHIGHO2_01_FULL_AR10_44_11</strain>
    </source>
</reference>